<dbReference type="EMBL" id="GL349472">
    <property type="protein sequence ID" value="KNC52394.1"/>
    <property type="molecule type" value="Genomic_DNA"/>
</dbReference>
<feature type="transmembrane region" description="Helical" evidence="7">
    <location>
        <begin position="281"/>
        <end position="301"/>
    </location>
</feature>
<dbReference type="Proteomes" id="UP000054408">
    <property type="component" value="Unassembled WGS sequence"/>
</dbReference>
<dbReference type="eggNOG" id="KOG1479">
    <property type="taxonomic scope" value="Eukaryota"/>
</dbReference>
<evidence type="ECO:0000313" key="9">
    <source>
        <dbReference type="Proteomes" id="UP000054408"/>
    </source>
</evidence>
<keyword evidence="9" id="KW-1185">Reference proteome</keyword>
<evidence type="ECO:0000256" key="7">
    <source>
        <dbReference type="SAM" id="Phobius"/>
    </source>
</evidence>
<dbReference type="PANTHER" id="PTHR10332:SF88">
    <property type="entry name" value="EQUILIBRATIVE NUCLEOSIDE TRANSPORTER 1, ISOFORM A"/>
    <property type="match status" value="1"/>
</dbReference>
<dbReference type="GO" id="GO:0005886">
    <property type="term" value="C:plasma membrane"/>
    <property type="evidence" value="ECO:0007669"/>
    <property type="project" value="TreeGrafter"/>
</dbReference>
<keyword evidence="4 7" id="KW-0812">Transmembrane</keyword>
<dbReference type="GO" id="GO:0005337">
    <property type="term" value="F:nucleoside transmembrane transporter activity"/>
    <property type="evidence" value="ECO:0007669"/>
    <property type="project" value="InterPro"/>
</dbReference>
<comment type="similarity">
    <text evidence="2">Belongs to the SLC29A/ENT transporter (TC 2.A.57) family.</text>
</comment>
<accession>A0A0L0DJ16</accession>
<feature type="transmembrane region" description="Helical" evidence="7">
    <location>
        <begin position="29"/>
        <end position="47"/>
    </location>
</feature>
<feature type="transmembrane region" description="Helical" evidence="7">
    <location>
        <begin position="344"/>
        <end position="366"/>
    </location>
</feature>
<name>A0A0L0DJ16_THETB</name>
<reference evidence="8 9" key="1">
    <citation type="submission" date="2010-05" db="EMBL/GenBank/DDBJ databases">
        <title>The Genome Sequence of Thecamonas trahens ATCC 50062.</title>
        <authorList>
            <consortium name="The Broad Institute Genome Sequencing Platform"/>
            <person name="Russ C."/>
            <person name="Cuomo C."/>
            <person name="Shea T."/>
            <person name="Young S.K."/>
            <person name="Zeng Q."/>
            <person name="Koehrsen M."/>
            <person name="Haas B."/>
            <person name="Borodovsky M."/>
            <person name="Guigo R."/>
            <person name="Alvarado L."/>
            <person name="Berlin A."/>
            <person name="Bochicchio J."/>
            <person name="Borenstein D."/>
            <person name="Chapman S."/>
            <person name="Chen Z."/>
            <person name="Freedman E."/>
            <person name="Gellesch M."/>
            <person name="Goldberg J."/>
            <person name="Griggs A."/>
            <person name="Gujja S."/>
            <person name="Heilman E."/>
            <person name="Heiman D."/>
            <person name="Hepburn T."/>
            <person name="Howarth C."/>
            <person name="Jen D."/>
            <person name="Larson L."/>
            <person name="Mehta T."/>
            <person name="Park D."/>
            <person name="Pearson M."/>
            <person name="Roberts A."/>
            <person name="Saif S."/>
            <person name="Shenoy N."/>
            <person name="Sisk P."/>
            <person name="Stolte C."/>
            <person name="Sykes S."/>
            <person name="Thomson T."/>
            <person name="Walk T."/>
            <person name="White J."/>
            <person name="Yandava C."/>
            <person name="Burger G."/>
            <person name="Gray M.W."/>
            <person name="Holland P.W.H."/>
            <person name="King N."/>
            <person name="Lang F.B.F."/>
            <person name="Roger A.J."/>
            <person name="Ruiz-Trillo I."/>
            <person name="Lander E."/>
            <person name="Nusbaum C."/>
        </authorList>
    </citation>
    <scope>NUCLEOTIDE SEQUENCE [LARGE SCALE GENOMIC DNA]</scope>
    <source>
        <strain evidence="8 9">ATCC 50062</strain>
    </source>
</reference>
<gene>
    <name evidence="8" type="ORF">AMSG_08368</name>
</gene>
<dbReference type="OMA" id="ARGMNEF"/>
<protein>
    <submittedName>
        <fullName evidence="8">Equilibrative nucleoside transporter</fullName>
    </submittedName>
</protein>
<keyword evidence="6 7" id="KW-0472">Membrane</keyword>
<dbReference type="PANTHER" id="PTHR10332">
    <property type="entry name" value="EQUILIBRATIVE NUCLEOSIDE TRANSPORTER"/>
    <property type="match status" value="1"/>
</dbReference>
<feature type="transmembrane region" description="Helical" evidence="7">
    <location>
        <begin position="97"/>
        <end position="119"/>
    </location>
</feature>
<evidence type="ECO:0000256" key="2">
    <source>
        <dbReference type="ARBA" id="ARBA00007965"/>
    </source>
</evidence>
<feature type="transmembrane region" description="Helical" evidence="7">
    <location>
        <begin position="125"/>
        <end position="150"/>
    </location>
</feature>
<proteinExistence type="inferred from homology"/>
<dbReference type="InterPro" id="IPR002259">
    <property type="entry name" value="Eqnu_transpt"/>
</dbReference>
<dbReference type="PIRSF" id="PIRSF016379">
    <property type="entry name" value="ENT"/>
    <property type="match status" value="1"/>
</dbReference>
<dbReference type="STRING" id="461836.A0A0L0DJ16"/>
<evidence type="ECO:0000256" key="5">
    <source>
        <dbReference type="ARBA" id="ARBA00022989"/>
    </source>
</evidence>
<organism evidence="8 9">
    <name type="scientific">Thecamonas trahens ATCC 50062</name>
    <dbReference type="NCBI Taxonomy" id="461836"/>
    <lineage>
        <taxon>Eukaryota</taxon>
        <taxon>Apusozoa</taxon>
        <taxon>Apusomonadida</taxon>
        <taxon>Apusomonadidae</taxon>
        <taxon>Thecamonas</taxon>
    </lineage>
</organism>
<keyword evidence="3" id="KW-0813">Transport</keyword>
<feature type="transmembrane region" description="Helical" evidence="7">
    <location>
        <begin position="67"/>
        <end position="85"/>
    </location>
</feature>
<evidence type="ECO:0000256" key="4">
    <source>
        <dbReference type="ARBA" id="ARBA00022692"/>
    </source>
</evidence>
<dbReference type="PRINTS" id="PR01130">
    <property type="entry name" value="DERENTRNSPRT"/>
</dbReference>
<feature type="transmembrane region" description="Helical" evidence="7">
    <location>
        <begin position="157"/>
        <end position="175"/>
    </location>
</feature>
<evidence type="ECO:0000256" key="1">
    <source>
        <dbReference type="ARBA" id="ARBA00004141"/>
    </source>
</evidence>
<feature type="transmembrane region" description="Helical" evidence="7">
    <location>
        <begin position="411"/>
        <end position="433"/>
    </location>
</feature>
<keyword evidence="5 7" id="KW-1133">Transmembrane helix</keyword>
<dbReference type="OrthoDB" id="1856718at2759"/>
<dbReference type="Pfam" id="PF01733">
    <property type="entry name" value="Nucleoside_tran"/>
    <property type="match status" value="1"/>
</dbReference>
<dbReference type="AlphaFoldDB" id="A0A0L0DJ16"/>
<sequence>MGKSYERLHGEEDGKAGQPLLRKAPRDKYHLVWLAMVILGTGVLMAWNSFISAFDYFSERFGNNIEFRISCAFNYPSLIMLFVSVRYAASWSVSTRIAATYSISLVMLVVTPCLSLLGLSYDVELWLTLFAVFITGVCTGVVFGTVLGFASLFPSSYITAAMSGIGLSGIVAAALRIVTKASLPNTEKGLRESTFIYFSLAGLVLAVCITLYFAMLRHPFVKYHIVAQSQPPALDATDVTTADSQALSPRPQLDVYSDGVIVCRTDPSVVEVFSKLWKEGLGVYIVFVVTLSMFPGVTSQIKPKDPNFLSSGWYQVLLTSEFMLFDYIGRTSPRFIRLFSPRTLLIPILCRLAFVPLFLLAAGTFTEPYFTSWAGYPFLFMAFFALSNGYCGTLAMMYGPDELEPYEKENGGIQMSFLLNAGVLSGVNIALAFTG</sequence>
<dbReference type="GeneID" id="25567077"/>
<comment type="subcellular location">
    <subcellularLocation>
        <location evidence="1">Membrane</location>
        <topology evidence="1">Multi-pass membrane protein</topology>
    </subcellularLocation>
</comment>
<dbReference type="RefSeq" id="XP_013755438.1">
    <property type="nucleotide sequence ID" value="XM_013899984.1"/>
</dbReference>
<evidence type="ECO:0000313" key="8">
    <source>
        <dbReference type="EMBL" id="KNC52394.1"/>
    </source>
</evidence>
<evidence type="ECO:0000256" key="3">
    <source>
        <dbReference type="ARBA" id="ARBA00022448"/>
    </source>
</evidence>
<feature type="transmembrane region" description="Helical" evidence="7">
    <location>
        <begin position="378"/>
        <end position="399"/>
    </location>
</feature>
<feature type="transmembrane region" description="Helical" evidence="7">
    <location>
        <begin position="195"/>
        <end position="215"/>
    </location>
</feature>
<evidence type="ECO:0000256" key="6">
    <source>
        <dbReference type="ARBA" id="ARBA00023136"/>
    </source>
</evidence>